<dbReference type="PANTHER" id="PTHR43611">
    <property type="entry name" value="ALPHA-D-GLUCOSE 1-PHOSPHATE PHOSPHATASE"/>
    <property type="match status" value="1"/>
</dbReference>
<evidence type="ECO:0000313" key="1">
    <source>
        <dbReference type="EMBL" id="GHO92948.1"/>
    </source>
</evidence>
<organism evidence="1 2">
    <name type="scientific">Reticulibacter mediterranei</name>
    <dbReference type="NCBI Taxonomy" id="2778369"/>
    <lineage>
        <taxon>Bacteria</taxon>
        <taxon>Bacillati</taxon>
        <taxon>Chloroflexota</taxon>
        <taxon>Ktedonobacteria</taxon>
        <taxon>Ktedonobacterales</taxon>
        <taxon>Reticulibacteraceae</taxon>
        <taxon>Reticulibacter</taxon>
    </lineage>
</organism>
<dbReference type="CDD" id="cd02603">
    <property type="entry name" value="HAD_sEH-N_like"/>
    <property type="match status" value="1"/>
</dbReference>
<dbReference type="NCBIfam" id="TIGR01509">
    <property type="entry name" value="HAD-SF-IA-v3"/>
    <property type="match status" value="1"/>
</dbReference>
<accession>A0A8J3N1U7</accession>
<dbReference type="RefSeq" id="WP_220203759.1">
    <property type="nucleotide sequence ID" value="NZ_BNJK01000001.1"/>
</dbReference>
<dbReference type="SFLD" id="SFLDS00003">
    <property type="entry name" value="Haloacid_Dehalogenase"/>
    <property type="match status" value="1"/>
</dbReference>
<keyword evidence="2" id="KW-1185">Reference proteome</keyword>
<dbReference type="PRINTS" id="PR00413">
    <property type="entry name" value="HADHALOGNASE"/>
</dbReference>
<reference evidence="1" key="1">
    <citation type="submission" date="2020-10" db="EMBL/GenBank/DDBJ databases">
        <title>Taxonomic study of unclassified bacteria belonging to the class Ktedonobacteria.</title>
        <authorList>
            <person name="Yabe S."/>
            <person name="Wang C.M."/>
            <person name="Zheng Y."/>
            <person name="Sakai Y."/>
            <person name="Cavaletti L."/>
            <person name="Monciardini P."/>
            <person name="Donadio S."/>
        </authorList>
    </citation>
    <scope>NUCLEOTIDE SEQUENCE</scope>
    <source>
        <strain evidence="1">ID150040</strain>
    </source>
</reference>
<comment type="caution">
    <text evidence="1">The sequence shown here is derived from an EMBL/GenBank/DDBJ whole genome shotgun (WGS) entry which is preliminary data.</text>
</comment>
<dbReference type="Proteomes" id="UP000597444">
    <property type="component" value="Unassembled WGS sequence"/>
</dbReference>
<sequence length="217" mass="25106">MITTIIFDFDGVQVIGLVGVEAYFRGYIDPHFQLSDFEGDELEQVYRGTLSEDAYWQALINKYHWNASVPQIKAIIKKGVQEIPGTRQIIETLKRNGYRLGLLSIHGREWVEHYEQTFNHHRLFDATLYSYEVGLCKPDPQVYEIILERLRARPEESLFIDDNLAYLEGARKIGMATLQFTSAAQLKHDLGDLGVRLHERYYISCAIEYLIDSNDSL</sequence>
<dbReference type="Pfam" id="PF13419">
    <property type="entry name" value="HAD_2"/>
    <property type="match status" value="1"/>
</dbReference>
<dbReference type="Gene3D" id="3.40.50.1000">
    <property type="entry name" value="HAD superfamily/HAD-like"/>
    <property type="match status" value="1"/>
</dbReference>
<name>A0A8J3N1U7_9CHLR</name>
<dbReference type="InterPro" id="IPR036412">
    <property type="entry name" value="HAD-like_sf"/>
</dbReference>
<dbReference type="SFLD" id="SFLDG01129">
    <property type="entry name" value="C1.5:_HAD__Beta-PGM__Phosphata"/>
    <property type="match status" value="1"/>
</dbReference>
<proteinExistence type="predicted"/>
<dbReference type="InterPro" id="IPR023214">
    <property type="entry name" value="HAD_sf"/>
</dbReference>
<dbReference type="PANTHER" id="PTHR43611:SF3">
    <property type="entry name" value="FLAVIN MONONUCLEOTIDE HYDROLASE 1, CHLOROPLATIC"/>
    <property type="match status" value="1"/>
</dbReference>
<dbReference type="SUPFAM" id="SSF56784">
    <property type="entry name" value="HAD-like"/>
    <property type="match status" value="1"/>
</dbReference>
<dbReference type="AlphaFoldDB" id="A0A8J3N1U7"/>
<dbReference type="EMBL" id="BNJK01000001">
    <property type="protein sequence ID" value="GHO92948.1"/>
    <property type="molecule type" value="Genomic_DNA"/>
</dbReference>
<gene>
    <name evidence="1" type="ORF">KSF_029960</name>
</gene>
<evidence type="ECO:0000313" key="2">
    <source>
        <dbReference type="Proteomes" id="UP000597444"/>
    </source>
</evidence>
<protein>
    <submittedName>
        <fullName evidence="1">Haloacid dehalogenase</fullName>
    </submittedName>
</protein>
<dbReference type="InterPro" id="IPR006439">
    <property type="entry name" value="HAD-SF_hydro_IA"/>
</dbReference>
<dbReference type="InterPro" id="IPR041492">
    <property type="entry name" value="HAD_2"/>
</dbReference>